<feature type="compositionally biased region" description="Pro residues" evidence="2">
    <location>
        <begin position="261"/>
        <end position="271"/>
    </location>
</feature>
<comment type="caution">
    <text evidence="3">The sequence shown here is derived from an EMBL/GenBank/DDBJ whole genome shotgun (WGS) entry which is preliminary data.</text>
</comment>
<feature type="compositionally biased region" description="Basic and acidic residues" evidence="2">
    <location>
        <begin position="325"/>
        <end position="336"/>
    </location>
</feature>
<evidence type="ECO:0000313" key="3">
    <source>
        <dbReference type="EMBL" id="CAK0884835.1"/>
    </source>
</evidence>
<name>A0ABN9WG82_9DINO</name>
<reference evidence="3" key="1">
    <citation type="submission" date="2023-10" db="EMBL/GenBank/DDBJ databases">
        <authorList>
            <person name="Chen Y."/>
            <person name="Shah S."/>
            <person name="Dougan E. K."/>
            <person name="Thang M."/>
            <person name="Chan C."/>
        </authorList>
    </citation>
    <scope>NUCLEOTIDE SEQUENCE [LARGE SCALE GENOMIC DNA]</scope>
</reference>
<keyword evidence="1" id="KW-0175">Coiled coil</keyword>
<protein>
    <submittedName>
        <fullName evidence="3">Uncharacterized protein</fullName>
    </submittedName>
</protein>
<evidence type="ECO:0000313" key="4">
    <source>
        <dbReference type="Proteomes" id="UP001189429"/>
    </source>
</evidence>
<feature type="compositionally biased region" description="Basic and acidic residues" evidence="2">
    <location>
        <begin position="73"/>
        <end position="85"/>
    </location>
</feature>
<feature type="region of interest" description="Disordered" evidence="2">
    <location>
        <begin position="241"/>
        <end position="336"/>
    </location>
</feature>
<evidence type="ECO:0000256" key="2">
    <source>
        <dbReference type="SAM" id="MobiDB-lite"/>
    </source>
</evidence>
<gene>
    <name evidence="3" type="ORF">PCOR1329_LOCUS66623</name>
</gene>
<keyword evidence="4" id="KW-1185">Reference proteome</keyword>
<dbReference type="EMBL" id="CAUYUJ010018593">
    <property type="protein sequence ID" value="CAK0884835.1"/>
    <property type="molecule type" value="Genomic_DNA"/>
</dbReference>
<proteinExistence type="predicted"/>
<feature type="region of interest" description="Disordered" evidence="2">
    <location>
        <begin position="1"/>
        <end position="52"/>
    </location>
</feature>
<organism evidence="3 4">
    <name type="scientific">Prorocentrum cordatum</name>
    <dbReference type="NCBI Taxonomy" id="2364126"/>
    <lineage>
        <taxon>Eukaryota</taxon>
        <taxon>Sar</taxon>
        <taxon>Alveolata</taxon>
        <taxon>Dinophyceae</taxon>
        <taxon>Prorocentrales</taxon>
        <taxon>Prorocentraceae</taxon>
        <taxon>Prorocentrum</taxon>
    </lineage>
</organism>
<feature type="compositionally biased region" description="Acidic residues" evidence="2">
    <location>
        <begin position="293"/>
        <end position="306"/>
    </location>
</feature>
<accession>A0ABN9WG82</accession>
<evidence type="ECO:0000256" key="1">
    <source>
        <dbReference type="SAM" id="Coils"/>
    </source>
</evidence>
<feature type="compositionally biased region" description="Low complexity" evidence="2">
    <location>
        <begin position="247"/>
        <end position="260"/>
    </location>
</feature>
<feature type="compositionally biased region" description="Pro residues" evidence="2">
    <location>
        <begin position="8"/>
        <end position="21"/>
    </location>
</feature>
<sequence length="336" mass="36265">MDAGLAPPEKPSPPPPTPLCAPPSCEQTSRRAHLPPCSGPRRPPERSRPLPEWCRRRVGSDTLVGRWWSQKSSQEERSLRSDTATKLRRREKSRPESLTPSSCGIFRAGPLCDGRGARSWANKIPGCAKDCNARISGQGETLTSQGSTRVGVYHALAQAMERTGRAETALRLQRVQEKALRETLEQAQAALARAGADLESARARKLAARAEYQEELKRWEAHRACEAEAELILQMMEDEDLRETGRAQAPAAAAPAAAPGARPPPPPPPDTVPEGEPAAPDNYYAALAAAVADAEEEGAGSEAPEEGEPRPPSPAGERGGKRRKLEAALDEELRLV</sequence>
<feature type="compositionally biased region" description="Basic and acidic residues" evidence="2">
    <location>
        <begin position="42"/>
        <end position="52"/>
    </location>
</feature>
<feature type="compositionally biased region" description="Low complexity" evidence="2">
    <location>
        <begin position="277"/>
        <end position="292"/>
    </location>
</feature>
<feature type="region of interest" description="Disordered" evidence="2">
    <location>
        <begin position="69"/>
        <end position="100"/>
    </location>
</feature>
<feature type="coiled-coil region" evidence="1">
    <location>
        <begin position="170"/>
        <end position="222"/>
    </location>
</feature>
<dbReference type="Proteomes" id="UP001189429">
    <property type="component" value="Unassembled WGS sequence"/>
</dbReference>